<dbReference type="Proteomes" id="UP000616151">
    <property type="component" value="Unassembled WGS sequence"/>
</dbReference>
<organism evidence="1 2">
    <name type="scientific">Taklimakanibacter albus</name>
    <dbReference type="NCBI Taxonomy" id="2800327"/>
    <lineage>
        <taxon>Bacteria</taxon>
        <taxon>Pseudomonadati</taxon>
        <taxon>Pseudomonadota</taxon>
        <taxon>Alphaproteobacteria</taxon>
        <taxon>Hyphomicrobiales</taxon>
        <taxon>Aestuariivirgaceae</taxon>
        <taxon>Taklimakanibacter</taxon>
    </lineage>
</organism>
<gene>
    <name evidence="1" type="ORF">JHL16_14935</name>
</gene>
<sequence>MKKLLMTLAVAAPMALGIGLVGTGSAEAKTSVNIYLGIPHYGYQVGPDYVYRKGHGWYRPGRPNNRGMSCNRARDLVRDRGYRNVQARNCSGQTYTFRATRNGRAFLVYVNSRTGAVWRG</sequence>
<proteinExistence type="predicted"/>
<reference evidence="1" key="1">
    <citation type="submission" date="2021-01" db="EMBL/GenBank/DDBJ databases">
        <authorList>
            <person name="Sun Q."/>
        </authorList>
    </citation>
    <scope>NUCLEOTIDE SEQUENCE</scope>
    <source>
        <strain evidence="1">YIM B02566</strain>
    </source>
</reference>
<accession>A0ACC5R565</accession>
<name>A0ACC5R565_9HYPH</name>
<protein>
    <submittedName>
        <fullName evidence="1">Uncharacterized protein</fullName>
    </submittedName>
</protein>
<keyword evidence="2" id="KW-1185">Reference proteome</keyword>
<evidence type="ECO:0000313" key="1">
    <source>
        <dbReference type="EMBL" id="MBK1867651.1"/>
    </source>
</evidence>
<dbReference type="EMBL" id="JAENHL010000007">
    <property type="protein sequence ID" value="MBK1867651.1"/>
    <property type="molecule type" value="Genomic_DNA"/>
</dbReference>
<evidence type="ECO:0000313" key="2">
    <source>
        <dbReference type="Proteomes" id="UP000616151"/>
    </source>
</evidence>
<comment type="caution">
    <text evidence="1">The sequence shown here is derived from an EMBL/GenBank/DDBJ whole genome shotgun (WGS) entry which is preliminary data.</text>
</comment>